<gene>
    <name evidence="4" type="ORF">PGT21_023863</name>
    <name evidence="5" type="ORF">PGTUg99_008632</name>
</gene>
<evidence type="ECO:0000313" key="6">
    <source>
        <dbReference type="Proteomes" id="UP000324748"/>
    </source>
</evidence>
<evidence type="ECO:0000313" key="7">
    <source>
        <dbReference type="Proteomes" id="UP000325313"/>
    </source>
</evidence>
<evidence type="ECO:0000313" key="4">
    <source>
        <dbReference type="EMBL" id="KAA1066167.1"/>
    </source>
</evidence>
<keyword evidence="1" id="KW-0175">Coiled coil</keyword>
<accession>A0A5B0LMJ6</accession>
<dbReference type="OrthoDB" id="2509396at2759"/>
<organism evidence="4 6">
    <name type="scientific">Puccinia graminis f. sp. tritici</name>
    <dbReference type="NCBI Taxonomy" id="56615"/>
    <lineage>
        <taxon>Eukaryota</taxon>
        <taxon>Fungi</taxon>
        <taxon>Dikarya</taxon>
        <taxon>Basidiomycota</taxon>
        <taxon>Pucciniomycotina</taxon>
        <taxon>Pucciniomycetes</taxon>
        <taxon>Pucciniales</taxon>
        <taxon>Pucciniaceae</taxon>
        <taxon>Puccinia</taxon>
    </lineage>
</organism>
<sequence length="277" mass="30679">MVSLFLSVGLLLFFQKFYQFSAYGGPVSNLVDTPDSASRVSITIEGHVEPSLQSRPVADSLVPKEGNPEGDSNELPGATNHQSDNLQGCHGENGEDELNHALKISKEEYEKQEQQEDHLLEEALVASLLDHSKKISEDALSDSELEQFQESTKEHNKTLEMENQDLAHVLEISRNEDLDRELQISLSRALHMSLEDGNVSGTSHDGESDIEEQIISHVLKMSENKNSNQAKNKMDEPLTQQTPKSEEPTHKSPDAGSKEDQDLHGSGSKSEDPDQEP</sequence>
<feature type="compositionally biased region" description="Basic and acidic residues" evidence="2">
    <location>
        <begin position="244"/>
        <end position="263"/>
    </location>
</feature>
<feature type="region of interest" description="Disordered" evidence="2">
    <location>
        <begin position="52"/>
        <end position="95"/>
    </location>
</feature>
<evidence type="ECO:0000313" key="5">
    <source>
        <dbReference type="EMBL" id="KAA1072646.1"/>
    </source>
</evidence>
<keyword evidence="6" id="KW-1185">Reference proteome</keyword>
<feature type="chain" id="PRO_5036136983" evidence="3">
    <location>
        <begin position="23"/>
        <end position="277"/>
    </location>
</feature>
<feature type="signal peptide" evidence="3">
    <location>
        <begin position="1"/>
        <end position="22"/>
    </location>
</feature>
<dbReference type="Proteomes" id="UP000324748">
    <property type="component" value="Unassembled WGS sequence"/>
</dbReference>
<evidence type="ECO:0000256" key="3">
    <source>
        <dbReference type="SAM" id="SignalP"/>
    </source>
</evidence>
<dbReference type="Proteomes" id="UP000325313">
    <property type="component" value="Unassembled WGS sequence"/>
</dbReference>
<proteinExistence type="predicted"/>
<reference evidence="6 7" key="1">
    <citation type="submission" date="2019-05" db="EMBL/GenBank/DDBJ databases">
        <title>Emergence of the Ug99 lineage of the wheat stem rust pathogen through somatic hybridization.</title>
        <authorList>
            <person name="Li F."/>
            <person name="Upadhyaya N.M."/>
            <person name="Sperschneider J."/>
            <person name="Matny O."/>
            <person name="Nguyen-Phuc H."/>
            <person name="Mago R."/>
            <person name="Raley C."/>
            <person name="Miller M.E."/>
            <person name="Silverstein K.A.T."/>
            <person name="Henningsen E."/>
            <person name="Hirsch C.D."/>
            <person name="Visser B."/>
            <person name="Pretorius Z.A."/>
            <person name="Steffenson B.J."/>
            <person name="Schwessinger B."/>
            <person name="Dodds P.N."/>
            <person name="Figueroa M."/>
        </authorList>
    </citation>
    <scope>NUCLEOTIDE SEQUENCE [LARGE SCALE GENOMIC DNA]</scope>
    <source>
        <strain evidence="4">21-0</strain>
        <strain evidence="5 7">Ug99</strain>
    </source>
</reference>
<protein>
    <submittedName>
        <fullName evidence="4">Uncharacterized protein</fullName>
    </submittedName>
</protein>
<evidence type="ECO:0000256" key="1">
    <source>
        <dbReference type="SAM" id="Coils"/>
    </source>
</evidence>
<dbReference type="AlphaFoldDB" id="A0A5B0LMJ6"/>
<dbReference type="EMBL" id="VSWC01000196">
    <property type="protein sequence ID" value="KAA1066167.1"/>
    <property type="molecule type" value="Genomic_DNA"/>
</dbReference>
<name>A0A5B0LMJ6_PUCGR</name>
<dbReference type="EMBL" id="VDEP01000477">
    <property type="protein sequence ID" value="KAA1072646.1"/>
    <property type="molecule type" value="Genomic_DNA"/>
</dbReference>
<evidence type="ECO:0000256" key="2">
    <source>
        <dbReference type="SAM" id="MobiDB-lite"/>
    </source>
</evidence>
<feature type="region of interest" description="Disordered" evidence="2">
    <location>
        <begin position="225"/>
        <end position="277"/>
    </location>
</feature>
<keyword evidence="3" id="KW-0732">Signal</keyword>
<feature type="coiled-coil region" evidence="1">
    <location>
        <begin position="95"/>
        <end position="122"/>
    </location>
</feature>
<comment type="caution">
    <text evidence="4">The sequence shown here is derived from an EMBL/GenBank/DDBJ whole genome shotgun (WGS) entry which is preliminary data.</text>
</comment>